<dbReference type="SUPFAM" id="SSF53335">
    <property type="entry name" value="S-adenosyl-L-methionine-dependent methyltransferases"/>
    <property type="match status" value="1"/>
</dbReference>
<dbReference type="InterPro" id="IPR039753">
    <property type="entry name" value="RG7MT1"/>
</dbReference>
<feature type="domain" description="MRNA cap 0 methyltransferase" evidence="13">
    <location>
        <begin position="248"/>
        <end position="561"/>
    </location>
</feature>
<dbReference type="InterPro" id="IPR029063">
    <property type="entry name" value="SAM-dependent_MTases_sf"/>
</dbReference>
<keyword evidence="7" id="KW-0506">mRNA capping</keyword>
<keyword evidence="6" id="KW-0694">RNA-binding</keyword>
<evidence type="ECO:0000313" key="14">
    <source>
        <dbReference type="EMBL" id="KAG5645002.1"/>
    </source>
</evidence>
<feature type="compositionally biased region" description="Low complexity" evidence="12">
    <location>
        <begin position="144"/>
        <end position="160"/>
    </location>
</feature>
<dbReference type="CDD" id="cd02440">
    <property type="entry name" value="AdoMet_MTases"/>
    <property type="match status" value="1"/>
</dbReference>
<feature type="region of interest" description="Disordered" evidence="12">
    <location>
        <begin position="182"/>
        <end position="206"/>
    </location>
</feature>
<dbReference type="InterPro" id="IPR004971">
    <property type="entry name" value="mRNA_G-N7_MeTrfase_dom"/>
</dbReference>
<keyword evidence="15" id="KW-1185">Reference proteome</keyword>
<dbReference type="PANTHER" id="PTHR12189:SF2">
    <property type="entry name" value="MRNA CAP GUANINE-N7 METHYLTRANSFERASE"/>
    <property type="match status" value="1"/>
</dbReference>
<evidence type="ECO:0000256" key="9">
    <source>
        <dbReference type="ARBA" id="ARBA00033387"/>
    </source>
</evidence>
<evidence type="ECO:0000256" key="3">
    <source>
        <dbReference type="ARBA" id="ARBA00022603"/>
    </source>
</evidence>
<feature type="compositionally biased region" description="Low complexity" evidence="12">
    <location>
        <begin position="28"/>
        <end position="41"/>
    </location>
</feature>
<dbReference type="Gene3D" id="3.40.50.150">
    <property type="entry name" value="Vaccinia Virus protein VP39"/>
    <property type="match status" value="1"/>
</dbReference>
<dbReference type="AlphaFoldDB" id="A0A9P7G6L0"/>
<evidence type="ECO:0000256" key="5">
    <source>
        <dbReference type="ARBA" id="ARBA00022691"/>
    </source>
</evidence>
<feature type="compositionally biased region" description="Low complexity" evidence="12">
    <location>
        <begin position="119"/>
        <end position="134"/>
    </location>
</feature>
<comment type="catalytic activity">
    <reaction evidence="10">
        <text>a 5'-end (5'-triphosphoguanosine)-ribonucleoside in mRNA + S-adenosyl-L-methionine = a 5'-end (N(7)-methyl 5'-triphosphoguanosine)-ribonucleoside in mRNA + S-adenosyl-L-homocysteine</text>
        <dbReference type="Rhea" id="RHEA:67008"/>
        <dbReference type="Rhea" id="RHEA-COMP:17166"/>
        <dbReference type="Rhea" id="RHEA-COMP:17167"/>
        <dbReference type="ChEBI" id="CHEBI:57856"/>
        <dbReference type="ChEBI" id="CHEBI:59789"/>
        <dbReference type="ChEBI" id="CHEBI:156461"/>
        <dbReference type="ChEBI" id="CHEBI:167617"/>
        <dbReference type="EC" id="2.1.1.56"/>
    </reaction>
</comment>
<dbReference type="GO" id="GO:0003723">
    <property type="term" value="F:RNA binding"/>
    <property type="evidence" value="ECO:0007669"/>
    <property type="project" value="UniProtKB-KW"/>
</dbReference>
<feature type="compositionally biased region" description="Basic and acidic residues" evidence="12">
    <location>
        <begin position="77"/>
        <end position="95"/>
    </location>
</feature>
<dbReference type="Pfam" id="PF03291">
    <property type="entry name" value="mRNA_G-N7_MeTrfase"/>
    <property type="match status" value="1"/>
</dbReference>
<evidence type="ECO:0000256" key="11">
    <source>
        <dbReference type="ARBA" id="ARBA00049739"/>
    </source>
</evidence>
<keyword evidence="4" id="KW-0808">Transferase</keyword>
<evidence type="ECO:0000256" key="4">
    <source>
        <dbReference type="ARBA" id="ARBA00022679"/>
    </source>
</evidence>
<protein>
    <recommendedName>
        <fullName evidence="11">mRNA cap guanine-N(7) methyltransferase</fullName>
        <ecNumber evidence="2">2.1.1.56</ecNumber>
    </recommendedName>
    <alternativeName>
        <fullName evidence="8">mRNA (guanine-N(7))-methyltransferase</fullName>
    </alternativeName>
    <alternativeName>
        <fullName evidence="9">mRNA cap methyltransferase</fullName>
    </alternativeName>
</protein>
<feature type="region of interest" description="Disordered" evidence="12">
    <location>
        <begin position="56"/>
        <end position="160"/>
    </location>
</feature>
<dbReference type="OrthoDB" id="10248867at2759"/>
<proteinExistence type="predicted"/>
<evidence type="ECO:0000256" key="6">
    <source>
        <dbReference type="ARBA" id="ARBA00022884"/>
    </source>
</evidence>
<evidence type="ECO:0000256" key="2">
    <source>
        <dbReference type="ARBA" id="ARBA00011926"/>
    </source>
</evidence>
<organism evidence="14 15">
    <name type="scientific">Asterophora parasitica</name>
    <dbReference type="NCBI Taxonomy" id="117018"/>
    <lineage>
        <taxon>Eukaryota</taxon>
        <taxon>Fungi</taxon>
        <taxon>Dikarya</taxon>
        <taxon>Basidiomycota</taxon>
        <taxon>Agaricomycotina</taxon>
        <taxon>Agaricomycetes</taxon>
        <taxon>Agaricomycetidae</taxon>
        <taxon>Agaricales</taxon>
        <taxon>Tricholomatineae</taxon>
        <taxon>Lyophyllaceae</taxon>
        <taxon>Asterophora</taxon>
    </lineage>
</organism>
<sequence length="561" mass="62544">MPAFDPVRDAVLNSPIGQTAPMLPLPSPSSTLSSPLASPSLGGRRATDLSVLLNSVTHEPSFPTPPPVRSSTLSHLLHSDNDEHDDDKHDDDKLHASQPFIRSGKSFFSSSPERESRSRPSSSSSSISLSRQNPTMPPPPPPQQSTIPYNPRVRITPPTSVMVPMTPAEMETFKDYRYRGRGAMQLSQGRKRQRSEEPDDDRPAKKLAGDVGVVVEHCASCLPLHALPANPLADNSRPDVGVVQRLDSPIIGLKNFNNWVKSVLITRFAHPVLAAARSRSTNGNHGYRGGGGRNTGSGKVLDMGCGKGGDMTKWAKARVKELVGVDIAAVSVNQARSRWESLRGPRFSATFAALDCYTQPLTRAFPPDVLGMDPSYDYESDTRLSGDPFDVVSMQFCMHYAFETEQKTRCMLENASRYLRRGGVFIGTVPNAEILLEHLDELPPDATDLSFGNSVYKIRFEERDEKPTFGHKYWFYLRDAVDDVPEYIVRWENFVQMAAEYDLYPVYKEEFHQVFAEHQEHPDFGPLMVHMKVVDSNGESSMDEDQWEAANIYIAFAFEKR</sequence>
<evidence type="ECO:0000256" key="12">
    <source>
        <dbReference type="SAM" id="MobiDB-lite"/>
    </source>
</evidence>
<comment type="caution">
    <text evidence="14">The sequence shown here is derived from an EMBL/GenBank/DDBJ whole genome shotgun (WGS) entry which is preliminary data.</text>
</comment>
<evidence type="ECO:0000256" key="7">
    <source>
        <dbReference type="ARBA" id="ARBA00023042"/>
    </source>
</evidence>
<reference evidence="14" key="1">
    <citation type="submission" date="2020-07" db="EMBL/GenBank/DDBJ databases">
        <authorList>
            <person name="Nieuwenhuis M."/>
            <person name="Van De Peppel L.J.J."/>
        </authorList>
    </citation>
    <scope>NUCLEOTIDE SEQUENCE</scope>
    <source>
        <strain evidence="14">AP01</strain>
        <tissue evidence="14">Mycelium</tissue>
    </source>
</reference>
<keyword evidence="7" id="KW-0507">mRNA processing</keyword>
<dbReference type="Proteomes" id="UP000775547">
    <property type="component" value="Unassembled WGS sequence"/>
</dbReference>
<name>A0A9P7G6L0_9AGAR</name>
<dbReference type="GO" id="GO:0005634">
    <property type="term" value="C:nucleus"/>
    <property type="evidence" value="ECO:0007669"/>
    <property type="project" value="TreeGrafter"/>
</dbReference>
<feature type="region of interest" description="Disordered" evidence="12">
    <location>
        <begin position="1"/>
        <end position="43"/>
    </location>
</feature>
<dbReference type="EMBL" id="JABCKV010000052">
    <property type="protein sequence ID" value="KAG5645002.1"/>
    <property type="molecule type" value="Genomic_DNA"/>
</dbReference>
<keyword evidence="5" id="KW-0949">S-adenosyl-L-methionine</keyword>
<reference evidence="14" key="2">
    <citation type="submission" date="2021-10" db="EMBL/GenBank/DDBJ databases">
        <title>Phylogenomics reveals ancestral predisposition of the termite-cultivated fungus Termitomyces towards a domesticated lifestyle.</title>
        <authorList>
            <person name="Auxier B."/>
            <person name="Grum-Grzhimaylo A."/>
            <person name="Cardenas M.E."/>
            <person name="Lodge J.D."/>
            <person name="Laessoe T."/>
            <person name="Pedersen O."/>
            <person name="Smith M.E."/>
            <person name="Kuyper T.W."/>
            <person name="Franco-Molano E.A."/>
            <person name="Baroni T.J."/>
            <person name="Aanen D.K."/>
        </authorList>
    </citation>
    <scope>NUCLEOTIDE SEQUENCE</scope>
    <source>
        <strain evidence="14">AP01</strain>
        <tissue evidence="14">Mycelium</tissue>
    </source>
</reference>
<evidence type="ECO:0000259" key="13">
    <source>
        <dbReference type="PROSITE" id="PS51562"/>
    </source>
</evidence>
<accession>A0A9P7G6L0</accession>
<gene>
    <name evidence="14" type="ORF">DXG03_007279</name>
</gene>
<evidence type="ECO:0000313" key="15">
    <source>
        <dbReference type="Proteomes" id="UP000775547"/>
    </source>
</evidence>
<dbReference type="GO" id="GO:0004482">
    <property type="term" value="F:mRNA 5'-cap (guanine-N7-)-methyltransferase activity"/>
    <property type="evidence" value="ECO:0007669"/>
    <property type="project" value="UniProtKB-EC"/>
</dbReference>
<keyword evidence="3" id="KW-0489">Methyltransferase</keyword>
<comment type="function">
    <text evidence="1">Responsible for methylating the 5'-cap structure of mRNAs.</text>
</comment>
<evidence type="ECO:0000256" key="8">
    <source>
        <dbReference type="ARBA" id="ARBA00032772"/>
    </source>
</evidence>
<evidence type="ECO:0000256" key="1">
    <source>
        <dbReference type="ARBA" id="ARBA00003378"/>
    </source>
</evidence>
<dbReference type="EC" id="2.1.1.56" evidence="2"/>
<dbReference type="PROSITE" id="PS51562">
    <property type="entry name" value="RNA_CAP0_MT"/>
    <property type="match status" value="1"/>
</dbReference>
<dbReference type="PANTHER" id="PTHR12189">
    <property type="entry name" value="MRNA GUANINE-7- METHYLTRANSFERASE"/>
    <property type="match status" value="1"/>
</dbReference>
<evidence type="ECO:0000256" key="10">
    <source>
        <dbReference type="ARBA" id="ARBA00044712"/>
    </source>
</evidence>